<evidence type="ECO:0000313" key="2">
    <source>
        <dbReference type="EMBL" id="WRY35071.1"/>
    </source>
</evidence>
<gene>
    <name evidence="2" type="ORF">RPE78_13250</name>
</gene>
<organism evidence="2 3">
    <name type="scientific">Thioclava litoralis</name>
    <dbReference type="NCBI Taxonomy" id="3076557"/>
    <lineage>
        <taxon>Bacteria</taxon>
        <taxon>Pseudomonadati</taxon>
        <taxon>Pseudomonadota</taxon>
        <taxon>Alphaproteobacteria</taxon>
        <taxon>Rhodobacterales</taxon>
        <taxon>Paracoccaceae</taxon>
        <taxon>Thioclava</taxon>
    </lineage>
</organism>
<accession>A0ABZ1E5C8</accession>
<keyword evidence="3" id="KW-1185">Reference proteome</keyword>
<evidence type="ECO:0008006" key="4">
    <source>
        <dbReference type="Google" id="ProtNLM"/>
    </source>
</evidence>
<dbReference type="EMBL" id="CP135443">
    <property type="protein sequence ID" value="WRY35071.1"/>
    <property type="molecule type" value="Genomic_DNA"/>
</dbReference>
<keyword evidence="1" id="KW-0812">Transmembrane</keyword>
<feature type="transmembrane region" description="Helical" evidence="1">
    <location>
        <begin position="125"/>
        <end position="155"/>
    </location>
</feature>
<dbReference type="Proteomes" id="UP001623290">
    <property type="component" value="Chromosome"/>
</dbReference>
<protein>
    <recommendedName>
        <fullName evidence="4">Alpha/beta hydrolase family protein</fullName>
    </recommendedName>
</protein>
<dbReference type="RefSeq" id="WP_339109511.1">
    <property type="nucleotide sequence ID" value="NZ_CP135443.1"/>
</dbReference>
<keyword evidence="1" id="KW-0472">Membrane</keyword>
<dbReference type="InterPro" id="IPR029058">
    <property type="entry name" value="AB_hydrolase_fold"/>
</dbReference>
<sequence length="412" mass="45994">MVHQQSQDQGLRRRRVFYIPGYDPFPPRRYRELYRRESAQQAAISGYEISQKASGSAGKYGWQVSSTQDGQQVEAVIEVLLWSDIVRASMGRSIAATYLQLVQTAWRYIGSAALFRLMRLRLGPVIAALYPVVALLTQLLLGLLAATAVYGATFWAGEALGLGRHPLALLALLPAGAVLGVILRWFRAHDNRFYAYYLLHDYAFTARWNGAYPATLDSRIQQFADRIAHALHEDWDEVLVIGHSSGAHVAISVLAELDRRAPASDTPLALLTLGHVVPMVSFLPKAERLRGDLHRLAASHRVTWVDVTAMGDGCCFALCDPAGVSGVAPARQTGPLIFSAAFRQSLSEARWKAERRRFFRLHFQYLCAFDRVQDYDYFRITAGPLTLAQRYATRAPSPSRLATPVNRFRSMS</sequence>
<keyword evidence="1" id="KW-1133">Transmembrane helix</keyword>
<dbReference type="SUPFAM" id="SSF53474">
    <property type="entry name" value="alpha/beta-Hydrolases"/>
    <property type="match status" value="1"/>
</dbReference>
<reference evidence="2 3" key="1">
    <citation type="submission" date="2023-09" db="EMBL/GenBank/DDBJ databases">
        <title>Thioclava shenzhenensis sp. nov., a multidrug resistant bacteria-antagonizing species isolated from coastal seawater.</title>
        <authorList>
            <person name="Long M."/>
        </authorList>
    </citation>
    <scope>NUCLEOTIDE SEQUENCE [LARGE SCALE GENOMIC DNA]</scope>
    <source>
        <strain evidence="2 3">FTW29</strain>
    </source>
</reference>
<name>A0ABZ1E5C8_9RHOB</name>
<evidence type="ECO:0000256" key="1">
    <source>
        <dbReference type="SAM" id="Phobius"/>
    </source>
</evidence>
<feature type="transmembrane region" description="Helical" evidence="1">
    <location>
        <begin position="167"/>
        <end position="186"/>
    </location>
</feature>
<proteinExistence type="predicted"/>
<evidence type="ECO:0000313" key="3">
    <source>
        <dbReference type="Proteomes" id="UP001623290"/>
    </source>
</evidence>